<proteinExistence type="predicted"/>
<evidence type="ECO:0000313" key="1">
    <source>
        <dbReference type="EMBL" id="CAB4967204.1"/>
    </source>
</evidence>
<dbReference type="AlphaFoldDB" id="A0A6J7LND9"/>
<accession>A0A6J7LND9</accession>
<reference evidence="1" key="1">
    <citation type="submission" date="2020-05" db="EMBL/GenBank/DDBJ databases">
        <authorList>
            <person name="Chiriac C."/>
            <person name="Salcher M."/>
            <person name="Ghai R."/>
            <person name="Kavagutti S V."/>
        </authorList>
    </citation>
    <scope>NUCLEOTIDE SEQUENCE</scope>
</reference>
<sequence length="169" mass="17119">MVASFAESEILTANSSTAGFEVAAIGSIELALKVIIGTPVVTAECTVVEPPNTDWVVIKSLSTPTASVIIPELVLTATRAAISLPLADEVISKAFGFLSAIICASPSAIAATPNLSQSPLAVITLSTGKVFSCATISPGFAAKTTAIDSPIFFAKVASSMLALAILPPE</sequence>
<dbReference type="EMBL" id="CAFBNV010000095">
    <property type="protein sequence ID" value="CAB4967204.1"/>
    <property type="molecule type" value="Genomic_DNA"/>
</dbReference>
<protein>
    <submittedName>
        <fullName evidence="1">Unannotated protein</fullName>
    </submittedName>
</protein>
<organism evidence="1">
    <name type="scientific">freshwater metagenome</name>
    <dbReference type="NCBI Taxonomy" id="449393"/>
    <lineage>
        <taxon>unclassified sequences</taxon>
        <taxon>metagenomes</taxon>
        <taxon>ecological metagenomes</taxon>
    </lineage>
</organism>
<gene>
    <name evidence="1" type="ORF">UFOPK3883_00939</name>
</gene>
<name>A0A6J7LND9_9ZZZZ</name>